<evidence type="ECO:0000256" key="4">
    <source>
        <dbReference type="ARBA" id="ARBA00022989"/>
    </source>
</evidence>
<keyword evidence="4" id="KW-1133">Transmembrane helix</keyword>
<evidence type="ECO:0000256" key="2">
    <source>
        <dbReference type="ARBA" id="ARBA00022692"/>
    </source>
</evidence>
<dbReference type="Proteomes" id="UP001642260">
    <property type="component" value="Unassembled WGS sequence"/>
</dbReference>
<evidence type="ECO:0000256" key="5">
    <source>
        <dbReference type="ARBA" id="ARBA00023136"/>
    </source>
</evidence>
<sequence>MAEARSTDLRYCARSFSCGSLDFNFPFFNTTMPSRCGLFKLKCSDHQISEIQLEKNGKWYKVNSVSQANTITITDPRLNQSLATGSCSDLSNFSLPDSPWLELTTLYKCNNSTRKNGFTYANCKGGGSNVYYSDFQDNSECSAIKTPEIWDFSRNKNHSILNATFSLHINVTRACRSCRRRGGECTMIKHKFRCVGG</sequence>
<reference evidence="7 8" key="1">
    <citation type="submission" date="2022-03" db="EMBL/GenBank/DDBJ databases">
        <authorList>
            <person name="Macdonald S."/>
            <person name="Ahmed S."/>
            <person name="Newling K."/>
        </authorList>
    </citation>
    <scope>NUCLEOTIDE SEQUENCE [LARGE SCALE GENOMIC DNA]</scope>
</reference>
<evidence type="ECO:0000259" key="6">
    <source>
        <dbReference type="Pfam" id="PF13947"/>
    </source>
</evidence>
<dbReference type="Pfam" id="PF13947">
    <property type="entry name" value="GUB_WAK_bind"/>
    <property type="match status" value="1"/>
</dbReference>
<dbReference type="EMBL" id="CAKOAT010068488">
    <property type="protein sequence ID" value="CAH8307915.1"/>
    <property type="molecule type" value="Genomic_DNA"/>
</dbReference>
<keyword evidence="8" id="KW-1185">Reference proteome</keyword>
<organism evidence="7 8">
    <name type="scientific">Eruca vesicaria subsp. sativa</name>
    <name type="common">Garden rocket</name>
    <name type="synonym">Eruca sativa</name>
    <dbReference type="NCBI Taxonomy" id="29727"/>
    <lineage>
        <taxon>Eukaryota</taxon>
        <taxon>Viridiplantae</taxon>
        <taxon>Streptophyta</taxon>
        <taxon>Embryophyta</taxon>
        <taxon>Tracheophyta</taxon>
        <taxon>Spermatophyta</taxon>
        <taxon>Magnoliopsida</taxon>
        <taxon>eudicotyledons</taxon>
        <taxon>Gunneridae</taxon>
        <taxon>Pentapetalae</taxon>
        <taxon>rosids</taxon>
        <taxon>malvids</taxon>
        <taxon>Brassicales</taxon>
        <taxon>Brassicaceae</taxon>
        <taxon>Brassiceae</taxon>
        <taxon>Eruca</taxon>
    </lineage>
</organism>
<proteinExistence type="predicted"/>
<comment type="subcellular location">
    <subcellularLocation>
        <location evidence="1">Membrane</location>
        <topology evidence="1">Single-pass membrane protein</topology>
    </subcellularLocation>
</comment>
<keyword evidence="3" id="KW-0732">Signal</keyword>
<dbReference type="AlphaFoldDB" id="A0ABC8J8G8"/>
<protein>
    <recommendedName>
        <fullName evidence="6">Wall-associated receptor kinase galacturonan-binding domain-containing protein</fullName>
    </recommendedName>
</protein>
<gene>
    <name evidence="7" type="ORF">ERUC_LOCUS5042</name>
</gene>
<accession>A0ABC8J8G8</accession>
<name>A0ABC8J8G8_ERUVS</name>
<dbReference type="GO" id="GO:0016020">
    <property type="term" value="C:membrane"/>
    <property type="evidence" value="ECO:0007669"/>
    <property type="project" value="UniProtKB-SubCell"/>
</dbReference>
<keyword evidence="5" id="KW-0472">Membrane</keyword>
<dbReference type="PANTHER" id="PTHR33138:SF1">
    <property type="entry name" value="OS01G0113900 PROTEIN"/>
    <property type="match status" value="1"/>
</dbReference>
<evidence type="ECO:0000313" key="8">
    <source>
        <dbReference type="Proteomes" id="UP001642260"/>
    </source>
</evidence>
<feature type="domain" description="Wall-associated receptor kinase galacturonan-binding" evidence="6">
    <location>
        <begin position="12"/>
        <end position="75"/>
    </location>
</feature>
<comment type="caution">
    <text evidence="7">The sequence shown here is derived from an EMBL/GenBank/DDBJ whole genome shotgun (WGS) entry which is preliminary data.</text>
</comment>
<evidence type="ECO:0000256" key="3">
    <source>
        <dbReference type="ARBA" id="ARBA00022729"/>
    </source>
</evidence>
<evidence type="ECO:0000313" key="7">
    <source>
        <dbReference type="EMBL" id="CAH8307915.1"/>
    </source>
</evidence>
<dbReference type="PANTHER" id="PTHR33138">
    <property type="entry name" value="OS01G0690200 PROTEIN"/>
    <property type="match status" value="1"/>
</dbReference>
<dbReference type="InterPro" id="IPR025287">
    <property type="entry name" value="WAK_GUB"/>
</dbReference>
<evidence type="ECO:0000256" key="1">
    <source>
        <dbReference type="ARBA" id="ARBA00004167"/>
    </source>
</evidence>
<keyword evidence="2" id="KW-0812">Transmembrane</keyword>